<evidence type="ECO:0000256" key="1">
    <source>
        <dbReference type="SAM" id="MobiDB-lite"/>
    </source>
</evidence>
<organism evidence="2 3">
    <name type="scientific">Myotis davidii</name>
    <name type="common">David's myotis</name>
    <dbReference type="NCBI Taxonomy" id="225400"/>
    <lineage>
        <taxon>Eukaryota</taxon>
        <taxon>Metazoa</taxon>
        <taxon>Chordata</taxon>
        <taxon>Craniata</taxon>
        <taxon>Vertebrata</taxon>
        <taxon>Euteleostomi</taxon>
        <taxon>Mammalia</taxon>
        <taxon>Eutheria</taxon>
        <taxon>Laurasiatheria</taxon>
        <taxon>Chiroptera</taxon>
        <taxon>Yangochiroptera</taxon>
        <taxon>Vespertilionidae</taxon>
        <taxon>Myotis</taxon>
    </lineage>
</organism>
<keyword evidence="3" id="KW-1185">Reference proteome</keyword>
<evidence type="ECO:0000313" key="2">
    <source>
        <dbReference type="EMBL" id="ELK31024.1"/>
    </source>
</evidence>
<gene>
    <name evidence="2" type="ORF">MDA_GLEAN10000533</name>
</gene>
<proteinExistence type="predicted"/>
<accession>L5LX90</accession>
<dbReference type="EMBL" id="KB106570">
    <property type="protein sequence ID" value="ELK31024.1"/>
    <property type="molecule type" value="Genomic_DNA"/>
</dbReference>
<reference evidence="3" key="1">
    <citation type="journal article" date="2013" name="Science">
        <title>Comparative analysis of bat genomes provides insight into the evolution of flight and immunity.</title>
        <authorList>
            <person name="Zhang G."/>
            <person name="Cowled C."/>
            <person name="Shi Z."/>
            <person name="Huang Z."/>
            <person name="Bishop-Lilly K.A."/>
            <person name="Fang X."/>
            <person name="Wynne J.W."/>
            <person name="Xiong Z."/>
            <person name="Baker M.L."/>
            <person name="Zhao W."/>
            <person name="Tachedjian M."/>
            <person name="Zhu Y."/>
            <person name="Zhou P."/>
            <person name="Jiang X."/>
            <person name="Ng J."/>
            <person name="Yang L."/>
            <person name="Wu L."/>
            <person name="Xiao J."/>
            <person name="Feng Y."/>
            <person name="Chen Y."/>
            <person name="Sun X."/>
            <person name="Zhang Y."/>
            <person name="Marsh G.A."/>
            <person name="Crameri G."/>
            <person name="Broder C.C."/>
            <person name="Frey K.G."/>
            <person name="Wang L.F."/>
            <person name="Wang J."/>
        </authorList>
    </citation>
    <scope>NUCLEOTIDE SEQUENCE [LARGE SCALE GENOMIC DNA]</scope>
</reference>
<dbReference type="eggNOG" id="KOG4344">
    <property type="taxonomic scope" value="Eukaryota"/>
</dbReference>
<name>L5LX90_MYODS</name>
<dbReference type="Proteomes" id="UP000010556">
    <property type="component" value="Unassembled WGS sequence"/>
</dbReference>
<dbReference type="AlphaFoldDB" id="L5LX90"/>
<feature type="region of interest" description="Disordered" evidence="1">
    <location>
        <begin position="48"/>
        <end position="77"/>
    </location>
</feature>
<sequence>MARPEPSWRRLNPQLERDVRELVRHVAGLRDDVDPNFQLCLHFAWSNFSPGASGDAGRQRGSRHHHKPEAMSPAPALSICPLVDSARNSNRSFG</sequence>
<evidence type="ECO:0000313" key="3">
    <source>
        <dbReference type="Proteomes" id="UP000010556"/>
    </source>
</evidence>
<protein>
    <submittedName>
        <fullName evidence="2">Gamma-tubulin complex component 5</fullName>
    </submittedName>
</protein>